<dbReference type="Gene3D" id="1.10.533.10">
    <property type="entry name" value="Death Domain, Fas"/>
    <property type="match status" value="1"/>
</dbReference>
<dbReference type="CDD" id="cd01670">
    <property type="entry name" value="Death"/>
    <property type="match status" value="1"/>
</dbReference>
<keyword evidence="1" id="KW-0677">Repeat</keyword>
<name>A0A8S3QMI6_MYTED</name>
<dbReference type="SUPFAM" id="SSF47986">
    <property type="entry name" value="DEATH domain"/>
    <property type="match status" value="1"/>
</dbReference>
<sequence length="1496" mass="170900">MAALRTCLVLGLSIVLTMSAPDRTCDDIPSECCYVQEGLVVKDFRAERCRLYTEHQGLVKKRSSNCNDPNTLTFHNAGCEAMCTFLPWNNYGCLDTQHRNAWLYCRNGSSIYDTSNGACDKRRGAGCISPFFTLCDKSEIPNDQGLLNTRTHDLIISAICGDSRLMEECLSAGAEVNCSDSDGMTPLHYAVKSGSVYTISKLITKGSNSNIADTKGWTPLHHAIISSKDEIVSKLLNRGSDPNVKDADEQTLLHYAARHGSRKIISALIDIGLDPNTSDKHVRIIVAMNASEDTLSELLERGANSNLVNKDGQSPLHYAVIYGIKHTVTELIKDGSDSNVVDKNGKTPLHYAAYAARHGFDDNMDKLFALINRGSEPNGKTFHYATYAFRNGFEGNIDILSELIDGGSDPNIIDNDVVKLWRELRKELRGLGLEHVSDLQDLLHESFQKCFWNRIYLVGPYSVGKSCLAKILVGETVPISRQSTDGIWIYMGRAGMDVDKLEWVLFPQGNAITEVLTNMLMSISTSETRSSVMEDNMQSATLNTSLPSNKHILTTVSVHQERPHYQIERKDKTTRNEGTILLGKTEFSGSESEIKPIVNIESFPLEEQKIKALGSAPHFEHVFPEEKHKHSNTSTCNKSFETFDDSFVNDVTTAMISNHNPEQQLRTSENETDERITLPNHERRASSMDVLETSIGRKHAISSQLAESSGNKLYLPVESEPTTERASDMSYDKIHQLLVKAVQEGKYKQRIVPIDIWDFGGQKDYYMTHQLFITSRGIFVLMFNGLIDLHKSMSDLNFLPGHFGKPTIAVYLLHWVNSILTYCKRTDNGFPRIVFVATHKDKKWFKWSRNARRKQLEDDLQKLFNSHAGLKHLEFKPLIFVDATNPDDPEIGDLRHILMMRATEHPRWGESMPTKWIPLELQLAQKSAEGFNIISREQLMTMNSQNKSMILSERQIKLFLKVQHSLGKLLYFDVEKLRDFIIISPAYLVEVLRSIVTEKQFWPKGKRFYTILKKLKKTGMIERDEIFYLWGQDNYKHILSYKNYMLQILVHLDVLIAPRTSYDDENSSIQDVSRFMIPCMVTKGNNTTFMKRFWNSNNSIVLAYTFIEEVIPPALSYRFLSSFITWWDIKNYKDKNKEMRMLFSDLAVLRIDSLHDVAVQVKTKSVIVSLIHADSKDDIIPTLASSLQECLTAAIIRISEFYSMLSEDVTSAQVHSIIPFKIEFGVFCKTDLCFFNHNEIPLSNDEPIWICKKHKKRHAVKTLTAWFSEKEPCDGCTRFAKVSAKFTLKLRRLGKVEREQCPLPHHIRRLAAQLSPEECRQVTICLGLKVEQWYDLEYQFQHQPSNDLKFMALWSSTIRSRHLCFNDLKNVLDNIGLNPHLLCQVFRDVLIDIYDMPEDALNIIPSINALHDLSNHIGNSTMQLAIELEVDLSYIQQIKHDLKNKLLEQTRKLLQRWRQNRTPKPTYLRLLKALYRIDIYGPAYSVLRPHVLLESD</sequence>
<evidence type="ECO:0000256" key="3">
    <source>
        <dbReference type="PROSITE-ProRule" id="PRU00023"/>
    </source>
</evidence>
<dbReference type="Pfam" id="PF13606">
    <property type="entry name" value="Ank_3"/>
    <property type="match status" value="1"/>
</dbReference>
<dbReference type="InterPro" id="IPR050745">
    <property type="entry name" value="Multifunctional_regulatory"/>
</dbReference>
<dbReference type="Gene3D" id="1.25.40.20">
    <property type="entry name" value="Ankyrin repeat-containing domain"/>
    <property type="match status" value="2"/>
</dbReference>
<dbReference type="SMART" id="SM00248">
    <property type="entry name" value="ANK"/>
    <property type="match status" value="8"/>
</dbReference>
<feature type="repeat" description="ANK" evidence="3">
    <location>
        <begin position="182"/>
        <end position="214"/>
    </location>
</feature>
<evidence type="ECO:0000256" key="1">
    <source>
        <dbReference type="ARBA" id="ARBA00022737"/>
    </source>
</evidence>
<keyword evidence="4" id="KW-0732">Signal</keyword>
<dbReference type="PROSITE" id="PS50017">
    <property type="entry name" value="DEATH_DOMAIN"/>
    <property type="match status" value="1"/>
</dbReference>
<feature type="signal peptide" evidence="4">
    <location>
        <begin position="1"/>
        <end position="19"/>
    </location>
</feature>
<comment type="caution">
    <text evidence="6">The sequence shown here is derived from an EMBL/GenBank/DDBJ whole genome shotgun (WGS) entry which is preliminary data.</text>
</comment>
<reference evidence="6" key="1">
    <citation type="submission" date="2021-03" db="EMBL/GenBank/DDBJ databases">
        <authorList>
            <person name="Bekaert M."/>
        </authorList>
    </citation>
    <scope>NUCLEOTIDE SEQUENCE</scope>
</reference>
<feature type="repeat" description="ANK" evidence="3">
    <location>
        <begin position="311"/>
        <end position="343"/>
    </location>
</feature>
<evidence type="ECO:0000259" key="5">
    <source>
        <dbReference type="PROSITE" id="PS50017"/>
    </source>
</evidence>
<accession>A0A8S3QMI6</accession>
<feature type="repeat" description="ANK" evidence="3">
    <location>
        <begin position="215"/>
        <end position="247"/>
    </location>
</feature>
<dbReference type="InterPro" id="IPR036770">
    <property type="entry name" value="Ankyrin_rpt-contain_sf"/>
</dbReference>
<dbReference type="SUPFAM" id="SSF48403">
    <property type="entry name" value="Ankyrin repeat"/>
    <property type="match status" value="1"/>
</dbReference>
<proteinExistence type="predicted"/>
<feature type="chain" id="PRO_5035784256" description="Death domain-containing protein" evidence="4">
    <location>
        <begin position="20"/>
        <end position="1496"/>
    </location>
</feature>
<evidence type="ECO:0000256" key="4">
    <source>
        <dbReference type="SAM" id="SignalP"/>
    </source>
</evidence>
<dbReference type="InterPro" id="IPR036388">
    <property type="entry name" value="WH-like_DNA-bd_sf"/>
</dbReference>
<dbReference type="InterPro" id="IPR011029">
    <property type="entry name" value="DEATH-like_dom_sf"/>
</dbReference>
<dbReference type="Pfam" id="PF00531">
    <property type="entry name" value="Death"/>
    <property type="match status" value="1"/>
</dbReference>
<dbReference type="InterPro" id="IPR000488">
    <property type="entry name" value="Death_dom"/>
</dbReference>
<dbReference type="Pfam" id="PF12796">
    <property type="entry name" value="Ank_2"/>
    <property type="match status" value="2"/>
</dbReference>
<dbReference type="InterPro" id="IPR002110">
    <property type="entry name" value="Ankyrin_rpt"/>
</dbReference>
<dbReference type="PANTHER" id="PTHR24189">
    <property type="entry name" value="MYOTROPHIN"/>
    <property type="match status" value="1"/>
</dbReference>
<evidence type="ECO:0000313" key="6">
    <source>
        <dbReference type="EMBL" id="CAG2197786.1"/>
    </source>
</evidence>
<protein>
    <recommendedName>
        <fullName evidence="5">Death domain-containing protein</fullName>
    </recommendedName>
</protein>
<dbReference type="Gene3D" id="3.40.50.300">
    <property type="entry name" value="P-loop containing nucleotide triphosphate hydrolases"/>
    <property type="match status" value="1"/>
</dbReference>
<dbReference type="InterPro" id="IPR027417">
    <property type="entry name" value="P-loop_NTPase"/>
</dbReference>
<keyword evidence="2 3" id="KW-0040">ANK repeat</keyword>
<dbReference type="PROSITE" id="PS50088">
    <property type="entry name" value="ANK_REPEAT"/>
    <property type="match status" value="4"/>
</dbReference>
<organism evidence="6 7">
    <name type="scientific">Mytilus edulis</name>
    <name type="common">Blue mussel</name>
    <dbReference type="NCBI Taxonomy" id="6550"/>
    <lineage>
        <taxon>Eukaryota</taxon>
        <taxon>Metazoa</taxon>
        <taxon>Spiralia</taxon>
        <taxon>Lophotrochozoa</taxon>
        <taxon>Mollusca</taxon>
        <taxon>Bivalvia</taxon>
        <taxon>Autobranchia</taxon>
        <taxon>Pteriomorphia</taxon>
        <taxon>Mytilida</taxon>
        <taxon>Mytiloidea</taxon>
        <taxon>Mytilidae</taxon>
        <taxon>Mytilinae</taxon>
        <taxon>Mytilus</taxon>
    </lineage>
</organism>
<dbReference type="GO" id="GO:0007165">
    <property type="term" value="P:signal transduction"/>
    <property type="evidence" value="ECO:0007669"/>
    <property type="project" value="InterPro"/>
</dbReference>
<dbReference type="OrthoDB" id="5962960at2759"/>
<evidence type="ECO:0000256" key="2">
    <source>
        <dbReference type="ARBA" id="ARBA00023043"/>
    </source>
</evidence>
<keyword evidence="7" id="KW-1185">Reference proteome</keyword>
<feature type="domain" description="Death" evidence="5">
    <location>
        <begin position="1406"/>
        <end position="1478"/>
    </location>
</feature>
<dbReference type="Proteomes" id="UP000683360">
    <property type="component" value="Unassembled WGS sequence"/>
</dbReference>
<feature type="repeat" description="ANK" evidence="3">
    <location>
        <begin position="248"/>
        <end position="280"/>
    </location>
</feature>
<dbReference type="PANTHER" id="PTHR24189:SF50">
    <property type="entry name" value="ANKYRIN REPEAT AND SOCS BOX PROTEIN 2"/>
    <property type="match status" value="1"/>
</dbReference>
<gene>
    <name evidence="6" type="ORF">MEDL_12483</name>
</gene>
<evidence type="ECO:0000313" key="7">
    <source>
        <dbReference type="Proteomes" id="UP000683360"/>
    </source>
</evidence>
<dbReference type="Gene3D" id="1.10.10.10">
    <property type="entry name" value="Winged helix-like DNA-binding domain superfamily/Winged helix DNA-binding domain"/>
    <property type="match status" value="1"/>
</dbReference>
<dbReference type="PROSITE" id="PS50297">
    <property type="entry name" value="ANK_REP_REGION"/>
    <property type="match status" value="4"/>
</dbReference>
<dbReference type="EMBL" id="CAJPWZ010000654">
    <property type="protein sequence ID" value="CAG2197786.1"/>
    <property type="molecule type" value="Genomic_DNA"/>
</dbReference>
<dbReference type="SUPFAM" id="SSF52540">
    <property type="entry name" value="P-loop containing nucleoside triphosphate hydrolases"/>
    <property type="match status" value="1"/>
</dbReference>